<dbReference type="Gene3D" id="6.20.210.20">
    <property type="entry name" value="THAP domain"/>
    <property type="match status" value="1"/>
</dbReference>
<accession>E9H2W6</accession>
<keyword evidence="4 5" id="KW-0238">DNA-binding</keyword>
<dbReference type="GO" id="GO:0008270">
    <property type="term" value="F:zinc ion binding"/>
    <property type="evidence" value="ECO:0007669"/>
    <property type="project" value="UniProtKB-KW"/>
</dbReference>
<gene>
    <name evidence="7" type="ORF">DAPPUDRAFT_324850</name>
</gene>
<dbReference type="InterPro" id="IPR038441">
    <property type="entry name" value="THAP_Znf_sf"/>
</dbReference>
<sequence length="91" mass="10411">MNTKKGSVSRWCKVSNCRNLKSASVKLYSLPKEGVRLDLWLERMNYIIHTNLKNIYVCSDHFVTDGDHQVRNNVAFDKADTPPLIDVETAT</sequence>
<dbReference type="InterPro" id="IPR006612">
    <property type="entry name" value="THAP_Znf"/>
</dbReference>
<dbReference type="Proteomes" id="UP000000305">
    <property type="component" value="Unassembled WGS sequence"/>
</dbReference>
<dbReference type="InParanoid" id="E9H2W6"/>
<dbReference type="OrthoDB" id="7312725at2759"/>
<protein>
    <recommendedName>
        <fullName evidence="6">THAP-type domain-containing protein</fullName>
    </recommendedName>
</protein>
<name>E9H2W6_DAPPU</name>
<keyword evidence="8" id="KW-1185">Reference proteome</keyword>
<dbReference type="GO" id="GO:0003677">
    <property type="term" value="F:DNA binding"/>
    <property type="evidence" value="ECO:0007669"/>
    <property type="project" value="UniProtKB-UniRule"/>
</dbReference>
<dbReference type="SUPFAM" id="SSF57716">
    <property type="entry name" value="Glucocorticoid receptor-like (DNA-binding domain)"/>
    <property type="match status" value="1"/>
</dbReference>
<evidence type="ECO:0000313" key="8">
    <source>
        <dbReference type="Proteomes" id="UP000000305"/>
    </source>
</evidence>
<organism evidence="7 8">
    <name type="scientific">Daphnia pulex</name>
    <name type="common">Water flea</name>
    <dbReference type="NCBI Taxonomy" id="6669"/>
    <lineage>
        <taxon>Eukaryota</taxon>
        <taxon>Metazoa</taxon>
        <taxon>Ecdysozoa</taxon>
        <taxon>Arthropoda</taxon>
        <taxon>Crustacea</taxon>
        <taxon>Branchiopoda</taxon>
        <taxon>Diplostraca</taxon>
        <taxon>Cladocera</taxon>
        <taxon>Anomopoda</taxon>
        <taxon>Daphniidae</taxon>
        <taxon>Daphnia</taxon>
    </lineage>
</organism>
<keyword evidence="2 5" id="KW-0863">Zinc-finger</keyword>
<dbReference type="HOGENOM" id="CLU_2429306_0_0_1"/>
<dbReference type="EMBL" id="GL732587">
    <property type="protein sequence ID" value="EFX73942.1"/>
    <property type="molecule type" value="Genomic_DNA"/>
</dbReference>
<keyword evidence="1" id="KW-0479">Metal-binding</keyword>
<evidence type="ECO:0000256" key="5">
    <source>
        <dbReference type="PROSITE-ProRule" id="PRU00309"/>
    </source>
</evidence>
<evidence type="ECO:0000256" key="3">
    <source>
        <dbReference type="ARBA" id="ARBA00022833"/>
    </source>
</evidence>
<keyword evidence="3" id="KW-0862">Zinc</keyword>
<evidence type="ECO:0000256" key="4">
    <source>
        <dbReference type="ARBA" id="ARBA00023125"/>
    </source>
</evidence>
<reference evidence="7 8" key="1">
    <citation type="journal article" date="2011" name="Science">
        <title>The ecoresponsive genome of Daphnia pulex.</title>
        <authorList>
            <person name="Colbourne J.K."/>
            <person name="Pfrender M.E."/>
            <person name="Gilbert D."/>
            <person name="Thomas W.K."/>
            <person name="Tucker A."/>
            <person name="Oakley T.H."/>
            <person name="Tokishita S."/>
            <person name="Aerts A."/>
            <person name="Arnold G.J."/>
            <person name="Basu M.K."/>
            <person name="Bauer D.J."/>
            <person name="Caceres C.E."/>
            <person name="Carmel L."/>
            <person name="Casola C."/>
            <person name="Choi J.H."/>
            <person name="Detter J.C."/>
            <person name="Dong Q."/>
            <person name="Dusheyko S."/>
            <person name="Eads B.D."/>
            <person name="Frohlich T."/>
            <person name="Geiler-Samerotte K.A."/>
            <person name="Gerlach D."/>
            <person name="Hatcher P."/>
            <person name="Jogdeo S."/>
            <person name="Krijgsveld J."/>
            <person name="Kriventseva E.V."/>
            <person name="Kultz D."/>
            <person name="Laforsch C."/>
            <person name="Lindquist E."/>
            <person name="Lopez J."/>
            <person name="Manak J.R."/>
            <person name="Muller J."/>
            <person name="Pangilinan J."/>
            <person name="Patwardhan R.P."/>
            <person name="Pitluck S."/>
            <person name="Pritham E.J."/>
            <person name="Rechtsteiner A."/>
            <person name="Rho M."/>
            <person name="Rogozin I.B."/>
            <person name="Sakarya O."/>
            <person name="Salamov A."/>
            <person name="Schaack S."/>
            <person name="Shapiro H."/>
            <person name="Shiga Y."/>
            <person name="Skalitzky C."/>
            <person name="Smith Z."/>
            <person name="Souvorov A."/>
            <person name="Sung W."/>
            <person name="Tang Z."/>
            <person name="Tsuchiya D."/>
            <person name="Tu H."/>
            <person name="Vos H."/>
            <person name="Wang M."/>
            <person name="Wolf Y.I."/>
            <person name="Yamagata H."/>
            <person name="Yamada T."/>
            <person name="Ye Y."/>
            <person name="Shaw J.R."/>
            <person name="Andrews J."/>
            <person name="Crease T.J."/>
            <person name="Tang H."/>
            <person name="Lucas S.M."/>
            <person name="Robertson H.M."/>
            <person name="Bork P."/>
            <person name="Koonin E.V."/>
            <person name="Zdobnov E.M."/>
            <person name="Grigoriev I.V."/>
            <person name="Lynch M."/>
            <person name="Boore J.L."/>
        </authorList>
    </citation>
    <scope>NUCLEOTIDE SEQUENCE [LARGE SCALE GENOMIC DNA]</scope>
</reference>
<proteinExistence type="predicted"/>
<evidence type="ECO:0000313" key="7">
    <source>
        <dbReference type="EMBL" id="EFX73942.1"/>
    </source>
</evidence>
<dbReference type="KEGG" id="dpx:DAPPUDRAFT_324850"/>
<feature type="domain" description="THAP-type" evidence="6">
    <location>
        <begin position="8"/>
        <end position="85"/>
    </location>
</feature>
<evidence type="ECO:0000259" key="6">
    <source>
        <dbReference type="PROSITE" id="PS50950"/>
    </source>
</evidence>
<evidence type="ECO:0000256" key="1">
    <source>
        <dbReference type="ARBA" id="ARBA00022723"/>
    </source>
</evidence>
<dbReference type="AlphaFoldDB" id="E9H2W6"/>
<dbReference type="Pfam" id="PF05485">
    <property type="entry name" value="THAP"/>
    <property type="match status" value="1"/>
</dbReference>
<dbReference type="PROSITE" id="PS50950">
    <property type="entry name" value="ZF_THAP"/>
    <property type="match status" value="1"/>
</dbReference>
<evidence type="ECO:0000256" key="2">
    <source>
        <dbReference type="ARBA" id="ARBA00022771"/>
    </source>
</evidence>